<evidence type="ECO:0000256" key="2">
    <source>
        <dbReference type="ARBA" id="ARBA00023125"/>
    </source>
</evidence>
<comment type="caution">
    <text evidence="6">The sequence shown here is derived from an EMBL/GenBank/DDBJ whole genome shotgun (WGS) entry which is preliminary data.</text>
</comment>
<dbReference type="GO" id="GO:0003700">
    <property type="term" value="F:DNA-binding transcription factor activity"/>
    <property type="evidence" value="ECO:0007669"/>
    <property type="project" value="TreeGrafter"/>
</dbReference>
<dbReference type="Proteomes" id="UP000598297">
    <property type="component" value="Unassembled WGS sequence"/>
</dbReference>
<accession>A0A964XLX0</accession>
<keyword evidence="2 4" id="KW-0238">DNA-binding</keyword>
<dbReference type="SUPFAM" id="SSF46689">
    <property type="entry name" value="Homeodomain-like"/>
    <property type="match status" value="1"/>
</dbReference>
<evidence type="ECO:0000259" key="5">
    <source>
        <dbReference type="PROSITE" id="PS50977"/>
    </source>
</evidence>
<dbReference type="GO" id="GO:0045892">
    <property type="term" value="P:negative regulation of DNA-templated transcription"/>
    <property type="evidence" value="ECO:0007669"/>
    <property type="project" value="UniProtKB-ARBA"/>
</dbReference>
<evidence type="ECO:0000256" key="4">
    <source>
        <dbReference type="PROSITE-ProRule" id="PRU00335"/>
    </source>
</evidence>
<evidence type="ECO:0000313" key="7">
    <source>
        <dbReference type="Proteomes" id="UP000598297"/>
    </source>
</evidence>
<dbReference type="FunFam" id="1.10.10.60:FF:000141">
    <property type="entry name" value="TetR family transcriptional regulator"/>
    <property type="match status" value="1"/>
</dbReference>
<dbReference type="Gene3D" id="1.10.357.10">
    <property type="entry name" value="Tetracycline Repressor, domain 2"/>
    <property type="match status" value="1"/>
</dbReference>
<dbReference type="PANTHER" id="PTHR30055:SF174">
    <property type="entry name" value="TRANSCRIPTIONAL REGULATORY PROTEIN (PROBABLY TETR-FAMILY)-RELATED"/>
    <property type="match status" value="1"/>
</dbReference>
<dbReference type="PROSITE" id="PS50977">
    <property type="entry name" value="HTH_TETR_2"/>
    <property type="match status" value="1"/>
</dbReference>
<proteinExistence type="predicted"/>
<feature type="DNA-binding region" description="H-T-H motif" evidence="4">
    <location>
        <begin position="35"/>
        <end position="54"/>
    </location>
</feature>
<keyword evidence="1" id="KW-0805">Transcription regulation</keyword>
<dbReference type="PANTHER" id="PTHR30055">
    <property type="entry name" value="HTH-TYPE TRANSCRIPTIONAL REGULATOR RUTR"/>
    <property type="match status" value="1"/>
</dbReference>
<keyword evidence="3" id="KW-0804">Transcription</keyword>
<name>A0A964XLX0_9ACTN</name>
<evidence type="ECO:0000313" key="6">
    <source>
        <dbReference type="EMBL" id="NBE52566.1"/>
    </source>
</evidence>
<reference evidence="6" key="1">
    <citation type="submission" date="2020-01" db="EMBL/GenBank/DDBJ databases">
        <title>Whole-genome analyses of novel actinobacteria.</title>
        <authorList>
            <person name="Sahin N."/>
        </authorList>
    </citation>
    <scope>NUCLEOTIDE SEQUENCE</scope>
    <source>
        <strain evidence="6">YC537</strain>
    </source>
</reference>
<dbReference type="Pfam" id="PF00440">
    <property type="entry name" value="TetR_N"/>
    <property type="match status" value="1"/>
</dbReference>
<feature type="domain" description="HTH tetR-type" evidence="5">
    <location>
        <begin position="12"/>
        <end position="72"/>
    </location>
</feature>
<evidence type="ECO:0000256" key="3">
    <source>
        <dbReference type="ARBA" id="ARBA00023163"/>
    </source>
</evidence>
<dbReference type="EMBL" id="JAAAHS010000089">
    <property type="protein sequence ID" value="NBE52566.1"/>
    <property type="molecule type" value="Genomic_DNA"/>
</dbReference>
<dbReference type="AlphaFoldDB" id="A0A964XLX0"/>
<sequence length="208" mass="22916">MTESRRQRLDPADRRRQLLGIGAELFAERPYDEVRMDQVAVRAGVSRALLYRYFPNKRDLFTAVYRQATDHLIDTVHMDPEAGLEQQLTAALDTHFDYFTANRHAVLAANRVLAGDATLQAMMADELDVMRERILDSGALGDAPREAVGAVIASWLAFVRVLCVEWLAQPSFSRGELRDICVGSLLGALRPLVGEDPVGGGPVAVPEG</sequence>
<dbReference type="InterPro" id="IPR001647">
    <property type="entry name" value="HTH_TetR"/>
</dbReference>
<evidence type="ECO:0000256" key="1">
    <source>
        <dbReference type="ARBA" id="ARBA00023015"/>
    </source>
</evidence>
<gene>
    <name evidence="6" type="ORF">GUY60_14250</name>
</gene>
<dbReference type="RefSeq" id="WP_161697616.1">
    <property type="nucleotide sequence ID" value="NZ_JAAAHS010000089.1"/>
</dbReference>
<dbReference type="InterPro" id="IPR050109">
    <property type="entry name" value="HTH-type_TetR-like_transc_reg"/>
</dbReference>
<dbReference type="GO" id="GO:0000976">
    <property type="term" value="F:transcription cis-regulatory region binding"/>
    <property type="evidence" value="ECO:0007669"/>
    <property type="project" value="TreeGrafter"/>
</dbReference>
<keyword evidence="7" id="KW-1185">Reference proteome</keyword>
<organism evidence="6 7">
    <name type="scientific">Streptomyces boluensis</name>
    <dbReference type="NCBI Taxonomy" id="1775135"/>
    <lineage>
        <taxon>Bacteria</taxon>
        <taxon>Bacillati</taxon>
        <taxon>Actinomycetota</taxon>
        <taxon>Actinomycetes</taxon>
        <taxon>Kitasatosporales</taxon>
        <taxon>Streptomycetaceae</taxon>
        <taxon>Streptomyces</taxon>
    </lineage>
</organism>
<protein>
    <submittedName>
        <fullName evidence="6">TetR family transcriptional regulator</fullName>
    </submittedName>
</protein>
<dbReference type="OrthoDB" id="8479950at2"/>
<dbReference type="PRINTS" id="PR00455">
    <property type="entry name" value="HTHTETR"/>
</dbReference>
<dbReference type="InterPro" id="IPR009057">
    <property type="entry name" value="Homeodomain-like_sf"/>
</dbReference>